<dbReference type="Proteomes" id="UP000299102">
    <property type="component" value="Unassembled WGS sequence"/>
</dbReference>
<comment type="caution">
    <text evidence="1">The sequence shown here is derived from an EMBL/GenBank/DDBJ whole genome shotgun (WGS) entry which is preliminary data.</text>
</comment>
<proteinExistence type="predicted"/>
<dbReference type="AlphaFoldDB" id="A0A4C1SP03"/>
<dbReference type="InterPro" id="IPR043128">
    <property type="entry name" value="Rev_trsase/Diguanyl_cyclase"/>
</dbReference>
<gene>
    <name evidence="1" type="ORF">EVAR_2433_1</name>
</gene>
<evidence type="ECO:0000313" key="2">
    <source>
        <dbReference type="Proteomes" id="UP000299102"/>
    </source>
</evidence>
<name>A0A4C1SP03_EUMVA</name>
<organism evidence="1 2">
    <name type="scientific">Eumeta variegata</name>
    <name type="common">Bagworm moth</name>
    <name type="synonym">Eumeta japonica</name>
    <dbReference type="NCBI Taxonomy" id="151549"/>
    <lineage>
        <taxon>Eukaryota</taxon>
        <taxon>Metazoa</taxon>
        <taxon>Ecdysozoa</taxon>
        <taxon>Arthropoda</taxon>
        <taxon>Hexapoda</taxon>
        <taxon>Insecta</taxon>
        <taxon>Pterygota</taxon>
        <taxon>Neoptera</taxon>
        <taxon>Endopterygota</taxon>
        <taxon>Lepidoptera</taxon>
        <taxon>Glossata</taxon>
        <taxon>Ditrysia</taxon>
        <taxon>Tineoidea</taxon>
        <taxon>Psychidae</taxon>
        <taxon>Oiketicinae</taxon>
        <taxon>Eumeta</taxon>
    </lineage>
</organism>
<dbReference type="SUPFAM" id="SSF56672">
    <property type="entry name" value="DNA/RNA polymerases"/>
    <property type="match status" value="1"/>
</dbReference>
<evidence type="ECO:0000313" key="1">
    <source>
        <dbReference type="EMBL" id="GBP03694.1"/>
    </source>
</evidence>
<dbReference type="OrthoDB" id="41323at2759"/>
<keyword evidence="2" id="KW-1185">Reference proteome</keyword>
<accession>A0A4C1SP03</accession>
<reference evidence="1 2" key="1">
    <citation type="journal article" date="2019" name="Commun. Biol.">
        <title>The bagworm genome reveals a unique fibroin gene that provides high tensile strength.</title>
        <authorList>
            <person name="Kono N."/>
            <person name="Nakamura H."/>
            <person name="Ohtoshi R."/>
            <person name="Tomita M."/>
            <person name="Numata K."/>
            <person name="Arakawa K."/>
        </authorList>
    </citation>
    <scope>NUCLEOTIDE SEQUENCE [LARGE SCALE GENOMIC DNA]</scope>
</reference>
<dbReference type="Gene3D" id="3.30.70.270">
    <property type="match status" value="1"/>
</dbReference>
<evidence type="ECO:0008006" key="3">
    <source>
        <dbReference type="Google" id="ProtNLM"/>
    </source>
</evidence>
<protein>
    <recommendedName>
        <fullName evidence="3">Reverse transcriptase/retrotransposon-derived protein RNase H-like domain-containing protein</fullName>
    </recommendedName>
</protein>
<sequence length="119" mass="13241">MECSLRPANAFFEQIMLPSWAITYRPKEQSHSRRFISDASRIQTPLNALLTGSIKNSHPINTIGEALKAFDTCKDNLCYASLLAHPVCDAKLSLITDASNTSLASPKVLQRYKDTKTEL</sequence>
<dbReference type="EMBL" id="BGZK01000011">
    <property type="protein sequence ID" value="GBP03694.1"/>
    <property type="molecule type" value="Genomic_DNA"/>
</dbReference>
<dbReference type="GO" id="GO:0071897">
    <property type="term" value="P:DNA biosynthetic process"/>
    <property type="evidence" value="ECO:0007669"/>
    <property type="project" value="UniProtKB-ARBA"/>
</dbReference>
<dbReference type="InterPro" id="IPR043502">
    <property type="entry name" value="DNA/RNA_pol_sf"/>
</dbReference>